<protein>
    <submittedName>
        <fullName evidence="1">Uncharacterized protein</fullName>
    </submittedName>
</protein>
<proteinExistence type="predicted"/>
<evidence type="ECO:0000313" key="2">
    <source>
        <dbReference type="Proteomes" id="UP000182427"/>
    </source>
</evidence>
<accession>A0A1G7JDE9</accession>
<keyword evidence="2" id="KW-1185">Reference proteome</keyword>
<reference evidence="1 2" key="1">
    <citation type="submission" date="2016-10" db="EMBL/GenBank/DDBJ databases">
        <authorList>
            <person name="de Groot N.N."/>
        </authorList>
    </citation>
    <scope>NUCLEOTIDE SEQUENCE [LARGE SCALE GENOMIC DNA]</scope>
    <source>
        <strain evidence="1 2">GAS232</strain>
    </source>
</reference>
<sequence length="73" mass="8435">MHSDTTRCRSIAIGNQAITSSTRWEVRKYPLSPANIHRRRPVYPAYMDVREALWVQRMNGYTVDRSGGTCDCM</sequence>
<evidence type="ECO:0000313" key="1">
    <source>
        <dbReference type="EMBL" id="SDF22913.1"/>
    </source>
</evidence>
<name>A0A1G7JDE9_9BACT</name>
<dbReference type="Proteomes" id="UP000182427">
    <property type="component" value="Chromosome I"/>
</dbReference>
<gene>
    <name evidence="1" type="ORF">SAMN05444167_1780</name>
</gene>
<organism evidence="1 2">
    <name type="scientific">Terriglobus roseus</name>
    <dbReference type="NCBI Taxonomy" id="392734"/>
    <lineage>
        <taxon>Bacteria</taxon>
        <taxon>Pseudomonadati</taxon>
        <taxon>Acidobacteriota</taxon>
        <taxon>Terriglobia</taxon>
        <taxon>Terriglobales</taxon>
        <taxon>Acidobacteriaceae</taxon>
        <taxon>Terriglobus</taxon>
    </lineage>
</organism>
<dbReference type="AlphaFoldDB" id="A0A1G7JDE9"/>
<dbReference type="EMBL" id="LT629690">
    <property type="protein sequence ID" value="SDF22913.1"/>
    <property type="molecule type" value="Genomic_DNA"/>
</dbReference>